<keyword evidence="3" id="KW-1185">Reference proteome</keyword>
<reference evidence="2 3" key="1">
    <citation type="submission" date="2024-11" db="EMBL/GenBank/DDBJ databases">
        <title>Chromosome-level genome assembly of Eucalyptus globulus Labill. provides insights into its genome evolution.</title>
        <authorList>
            <person name="Li X."/>
        </authorList>
    </citation>
    <scope>NUCLEOTIDE SEQUENCE [LARGE SCALE GENOMIC DNA]</scope>
    <source>
        <strain evidence="2">CL2024</strain>
        <tissue evidence="2">Fresh tender leaves</tissue>
    </source>
</reference>
<dbReference type="Proteomes" id="UP001634007">
    <property type="component" value="Unassembled WGS sequence"/>
</dbReference>
<protein>
    <submittedName>
        <fullName evidence="2">Uncharacterized protein</fullName>
    </submittedName>
</protein>
<name>A0ABD3LWT7_EUCGL</name>
<feature type="signal peptide" evidence="1">
    <location>
        <begin position="1"/>
        <end position="30"/>
    </location>
</feature>
<accession>A0ABD3LWT7</accession>
<evidence type="ECO:0000313" key="3">
    <source>
        <dbReference type="Proteomes" id="UP001634007"/>
    </source>
</evidence>
<dbReference type="AlphaFoldDB" id="A0ABD3LWT7"/>
<sequence length="134" mass="13993">MARVVITSKRPGSMMFVAALILWSSISVHANSSPIGPNIRFDIRKGLICLALCAISPAKPICILNCLNGTIGKSSAGGSGSLTYTALDHCGVGCFLSTCLDHHSDTKKAGVDEKKVTACADSCSQGCQKTYSLQ</sequence>
<gene>
    <name evidence="2" type="ORF">ACJRO7_001637</name>
</gene>
<comment type="caution">
    <text evidence="2">The sequence shown here is derived from an EMBL/GenBank/DDBJ whole genome shotgun (WGS) entry which is preliminary data.</text>
</comment>
<feature type="chain" id="PRO_5044835022" evidence="1">
    <location>
        <begin position="31"/>
        <end position="134"/>
    </location>
</feature>
<dbReference type="EMBL" id="JBJKBG010000001">
    <property type="protein sequence ID" value="KAL3754432.1"/>
    <property type="molecule type" value="Genomic_DNA"/>
</dbReference>
<proteinExistence type="predicted"/>
<keyword evidence="1" id="KW-0732">Signal</keyword>
<organism evidence="2 3">
    <name type="scientific">Eucalyptus globulus</name>
    <name type="common">Tasmanian blue gum</name>
    <dbReference type="NCBI Taxonomy" id="34317"/>
    <lineage>
        <taxon>Eukaryota</taxon>
        <taxon>Viridiplantae</taxon>
        <taxon>Streptophyta</taxon>
        <taxon>Embryophyta</taxon>
        <taxon>Tracheophyta</taxon>
        <taxon>Spermatophyta</taxon>
        <taxon>Magnoliopsida</taxon>
        <taxon>eudicotyledons</taxon>
        <taxon>Gunneridae</taxon>
        <taxon>Pentapetalae</taxon>
        <taxon>rosids</taxon>
        <taxon>malvids</taxon>
        <taxon>Myrtales</taxon>
        <taxon>Myrtaceae</taxon>
        <taxon>Myrtoideae</taxon>
        <taxon>Eucalypteae</taxon>
        <taxon>Eucalyptus</taxon>
    </lineage>
</organism>
<evidence type="ECO:0000256" key="1">
    <source>
        <dbReference type="SAM" id="SignalP"/>
    </source>
</evidence>
<evidence type="ECO:0000313" key="2">
    <source>
        <dbReference type="EMBL" id="KAL3754432.1"/>
    </source>
</evidence>